<accession>A0A5D4XLX5</accession>
<evidence type="ECO:0000256" key="1">
    <source>
        <dbReference type="SAM" id="MobiDB-lite"/>
    </source>
</evidence>
<organism evidence="3 4">
    <name type="scientific">Luteimonas viscosa</name>
    <dbReference type="NCBI Taxonomy" id="1132694"/>
    <lineage>
        <taxon>Bacteria</taxon>
        <taxon>Pseudomonadati</taxon>
        <taxon>Pseudomonadota</taxon>
        <taxon>Gammaproteobacteria</taxon>
        <taxon>Lysobacterales</taxon>
        <taxon>Lysobacteraceae</taxon>
        <taxon>Luteimonas</taxon>
    </lineage>
</organism>
<gene>
    <name evidence="3" type="ORF">FZO89_16945</name>
</gene>
<evidence type="ECO:0000313" key="4">
    <source>
        <dbReference type="Proteomes" id="UP000324973"/>
    </source>
</evidence>
<proteinExistence type="predicted"/>
<dbReference type="EMBL" id="VTFT01000002">
    <property type="protein sequence ID" value="TYT23902.1"/>
    <property type="molecule type" value="Genomic_DNA"/>
</dbReference>
<dbReference type="AlphaFoldDB" id="A0A5D4XLX5"/>
<dbReference type="InterPro" id="IPR014545">
    <property type="entry name" value="UCP028415"/>
</dbReference>
<name>A0A5D4XLX5_9GAMM</name>
<evidence type="ECO:0000313" key="3">
    <source>
        <dbReference type="EMBL" id="TYT23902.1"/>
    </source>
</evidence>
<sequence length="399" mass="43457">MTLARVRTSRRRARGPGAGAQHPSRFTRFAARCVSSSLRRLTGCPMPARFACLPIVVLLLCAWMAPVPAAAADPCLKLSVQAIQAAEVPARIAAAACEEHRQWYRPLIDTEGRIGSMKVREAERARLADGEPAWQRVIEYWRGSGLLWQAGAGDCAYGDMPAPSCRAFVVDTPWSAAFVSWVMRRAAVPGFDGSASHLNYVRRAYREPFLSPYRVANPLASQVRTGDMLCYVRGTARTYGFSELATLLSGNEPGLAMHCDVVVGIGVDADHARSAYLVGGNVYDAVAMRRLRLTPGDRFDRLPMRLASDPECSPESAYACDLNRQDWSVLLQLRPAEELATLAPAPSMPSTVRAPVSRFTVPGPEQALPSTEAAPQPRCCNHCDPEVGLPRCPVTPTRP</sequence>
<dbReference type="PIRSF" id="PIRSF028415">
    <property type="entry name" value="UCP028415"/>
    <property type="match status" value="1"/>
</dbReference>
<dbReference type="InterPro" id="IPR019262">
    <property type="entry name" value="DUF2272"/>
</dbReference>
<reference evidence="3 4" key="1">
    <citation type="submission" date="2019-08" db="EMBL/GenBank/DDBJ databases">
        <title>Luteimonas viscosus sp. nov., isolated from soil of a sunflower field.</title>
        <authorList>
            <person name="Jianli Z."/>
            <person name="Ying Z."/>
        </authorList>
    </citation>
    <scope>NUCLEOTIDE SEQUENCE [LARGE SCALE GENOMIC DNA]</scope>
    <source>
        <strain evidence="3 4">XBU10</strain>
    </source>
</reference>
<feature type="region of interest" description="Disordered" evidence="1">
    <location>
        <begin position="1"/>
        <end position="23"/>
    </location>
</feature>
<keyword evidence="4" id="KW-1185">Reference proteome</keyword>
<comment type="caution">
    <text evidence="3">The sequence shown here is derived from an EMBL/GenBank/DDBJ whole genome shotgun (WGS) entry which is preliminary data.</text>
</comment>
<dbReference type="OrthoDB" id="8836344at2"/>
<feature type="domain" description="DUF2272" evidence="2">
    <location>
        <begin position="131"/>
        <end position="333"/>
    </location>
</feature>
<dbReference type="Pfam" id="PF10030">
    <property type="entry name" value="DUF2272"/>
    <property type="match status" value="1"/>
</dbReference>
<evidence type="ECO:0000259" key="2">
    <source>
        <dbReference type="Pfam" id="PF10030"/>
    </source>
</evidence>
<protein>
    <submittedName>
        <fullName evidence="3">DUF2272 domain-containing protein</fullName>
    </submittedName>
</protein>
<dbReference type="Proteomes" id="UP000324973">
    <property type="component" value="Unassembled WGS sequence"/>
</dbReference>